<proteinExistence type="predicted"/>
<comment type="caution">
    <text evidence="1">The sequence shown here is derived from an EMBL/GenBank/DDBJ whole genome shotgun (WGS) entry which is preliminary data.</text>
</comment>
<evidence type="ECO:0000313" key="1">
    <source>
        <dbReference type="EMBL" id="CAD8113189.1"/>
    </source>
</evidence>
<reference evidence="1" key="1">
    <citation type="submission" date="2021-01" db="EMBL/GenBank/DDBJ databases">
        <authorList>
            <consortium name="Genoscope - CEA"/>
            <person name="William W."/>
        </authorList>
    </citation>
    <scope>NUCLEOTIDE SEQUENCE</scope>
</reference>
<organism evidence="1 2">
    <name type="scientific">Paramecium sonneborni</name>
    <dbReference type="NCBI Taxonomy" id="65129"/>
    <lineage>
        <taxon>Eukaryota</taxon>
        <taxon>Sar</taxon>
        <taxon>Alveolata</taxon>
        <taxon>Ciliophora</taxon>
        <taxon>Intramacronucleata</taxon>
        <taxon>Oligohymenophorea</taxon>
        <taxon>Peniculida</taxon>
        <taxon>Parameciidae</taxon>
        <taxon>Paramecium</taxon>
    </lineage>
</organism>
<gene>
    <name evidence="1" type="ORF">PSON_ATCC_30995.1.T1020159</name>
</gene>
<accession>A0A8S1QBP6</accession>
<protein>
    <submittedName>
        <fullName evidence="1">Uncharacterized protein</fullName>
    </submittedName>
</protein>
<dbReference type="AlphaFoldDB" id="A0A8S1QBP6"/>
<keyword evidence="2" id="KW-1185">Reference proteome</keyword>
<sequence>MQDFNKSLQLIKLAKMITMILINIIWNLENKRRKNLQPLMTYIEFIPFRLFEFQPHTSQNYSILQLQILIKQFKLSQYNNNVLGQFIISPFSFIIQFLQNFIQIISVYIWCQINIGINRFYRHKIFILQSQQIFQSPLNNSPSKNQFIFSKSERFVKFADPIFCYQAFYNLDPMIQKRSAGLVKAKTDFPKVVVPSPSPQKYNLGNDVQNNLKKNKGYRVNKDKMANKGILETLNLKTQVKTNPFDQIASGIMIQDLKEAILDKL</sequence>
<dbReference type="Proteomes" id="UP000692954">
    <property type="component" value="Unassembled WGS sequence"/>
</dbReference>
<dbReference type="EMBL" id="CAJJDN010000102">
    <property type="protein sequence ID" value="CAD8113189.1"/>
    <property type="molecule type" value="Genomic_DNA"/>
</dbReference>
<evidence type="ECO:0000313" key="2">
    <source>
        <dbReference type="Proteomes" id="UP000692954"/>
    </source>
</evidence>
<name>A0A8S1QBP6_9CILI</name>